<dbReference type="Pfam" id="PF09524">
    <property type="entry name" value="Phg_2220_C"/>
    <property type="match status" value="1"/>
</dbReference>
<dbReference type="Proteomes" id="UP000274033">
    <property type="component" value="Unassembled WGS sequence"/>
</dbReference>
<sequence>MTNLLTKETPLLLLPQLAATFGTNEAAVLQQLHFRLQQSPLNYDGYTWYNHTYAKWRKQFPFLSERTLQRVFSKLERDGFIISTNKYNRIRTDHLKWYRINYEKLQKQIPDLIGDFTFINESGVLCHTHTSQSGMLTRQVVDGCHDKVTRQIRDFKKEKKKENNIVEKNLDFASQVIDYLNHKAERNFRVNSKATLRLINGRAQEGYTLEDFKKVIDVKVRHWKNDPTMTLYLRPSTLFNPTNFENYLNEFNLNNQKPKKRIIQPFEIDYSAGEDW</sequence>
<evidence type="ECO:0000259" key="1">
    <source>
        <dbReference type="Pfam" id="PF09524"/>
    </source>
</evidence>
<feature type="domain" description="Phage conserved hypothetical protein C-terminal" evidence="1">
    <location>
        <begin position="176"/>
        <end position="249"/>
    </location>
</feature>
<name>A0A3N9UCV8_9BACI</name>
<dbReference type="InterPro" id="IPR011741">
    <property type="entry name" value="Phg_2220_C"/>
</dbReference>
<dbReference type="EMBL" id="RRCT01000011">
    <property type="protein sequence ID" value="RQW74180.1"/>
    <property type="molecule type" value="Genomic_DNA"/>
</dbReference>
<gene>
    <name evidence="2" type="ORF">EBB45_12525</name>
</gene>
<dbReference type="NCBIfam" id="TIGR02220">
    <property type="entry name" value="phg_TIGR02220"/>
    <property type="match status" value="1"/>
</dbReference>
<dbReference type="OrthoDB" id="1258529at2"/>
<accession>A0A3N9UCV8</accession>
<proteinExistence type="predicted"/>
<organism evidence="2 3">
    <name type="scientific">Lysinibacillus composti</name>
    <dbReference type="NCBI Taxonomy" id="720633"/>
    <lineage>
        <taxon>Bacteria</taxon>
        <taxon>Bacillati</taxon>
        <taxon>Bacillota</taxon>
        <taxon>Bacilli</taxon>
        <taxon>Bacillales</taxon>
        <taxon>Bacillaceae</taxon>
        <taxon>Lysinibacillus</taxon>
    </lineage>
</organism>
<keyword evidence="3" id="KW-1185">Reference proteome</keyword>
<reference evidence="2 3" key="1">
    <citation type="journal article" date="2013" name="J. Microbiol.">
        <title>Lysinibacillus chungkukjangi sp. nov., isolated from Chungkukjang, Korean fermented soybean food.</title>
        <authorList>
            <person name="Kim S.J."/>
            <person name="Jang Y.H."/>
            <person name="Hamada M."/>
            <person name="Ahn J.H."/>
            <person name="Weon H.Y."/>
            <person name="Suzuki K."/>
            <person name="Whang K.S."/>
            <person name="Kwon S.W."/>
        </authorList>
    </citation>
    <scope>NUCLEOTIDE SEQUENCE [LARGE SCALE GENOMIC DNA]</scope>
    <source>
        <strain evidence="2 3">MCCC 1A12701</strain>
    </source>
</reference>
<dbReference type="RefSeq" id="WP_124765217.1">
    <property type="nucleotide sequence ID" value="NZ_JAFBDY010000010.1"/>
</dbReference>
<protein>
    <recommendedName>
        <fullName evidence="1">Phage conserved hypothetical protein C-terminal domain-containing protein</fullName>
    </recommendedName>
</protein>
<evidence type="ECO:0000313" key="2">
    <source>
        <dbReference type="EMBL" id="RQW74180.1"/>
    </source>
</evidence>
<dbReference type="AlphaFoldDB" id="A0A3N9UCV8"/>
<evidence type="ECO:0000313" key="3">
    <source>
        <dbReference type="Proteomes" id="UP000274033"/>
    </source>
</evidence>
<comment type="caution">
    <text evidence="2">The sequence shown here is derived from an EMBL/GenBank/DDBJ whole genome shotgun (WGS) entry which is preliminary data.</text>
</comment>